<comment type="caution">
    <text evidence="2">The sequence shown here is derived from an EMBL/GenBank/DDBJ whole genome shotgun (WGS) entry which is preliminary data.</text>
</comment>
<dbReference type="RefSeq" id="WP_344095719.1">
    <property type="nucleotide sequence ID" value="NZ_BAAAOG010000006.1"/>
</dbReference>
<gene>
    <name evidence="2" type="ORF">GCM10009776_28240</name>
</gene>
<dbReference type="Gene3D" id="3.40.50.1820">
    <property type="entry name" value="alpha/beta hydrolase"/>
    <property type="match status" value="1"/>
</dbReference>
<dbReference type="SUPFAM" id="SSF53474">
    <property type="entry name" value="alpha/beta-Hydrolases"/>
    <property type="match status" value="1"/>
</dbReference>
<dbReference type="InterPro" id="IPR013094">
    <property type="entry name" value="AB_hydrolase_3"/>
</dbReference>
<evidence type="ECO:0000313" key="3">
    <source>
        <dbReference type="Proteomes" id="UP001499933"/>
    </source>
</evidence>
<sequence length="95" mass="10101">MSYNLAGSPAALADPHAFAGLADPTGLPPTLIINSERDTLRASGERYAQQLSEAGVSVTCVTEPGSFHGQLNTPHEATGIRSMRRVLDWLNQPAE</sequence>
<evidence type="ECO:0000259" key="1">
    <source>
        <dbReference type="Pfam" id="PF07859"/>
    </source>
</evidence>
<evidence type="ECO:0000313" key="2">
    <source>
        <dbReference type="EMBL" id="GAA1963854.1"/>
    </source>
</evidence>
<reference evidence="3" key="1">
    <citation type="journal article" date="2019" name="Int. J. Syst. Evol. Microbiol.">
        <title>The Global Catalogue of Microorganisms (GCM) 10K type strain sequencing project: providing services to taxonomists for standard genome sequencing and annotation.</title>
        <authorList>
            <consortium name="The Broad Institute Genomics Platform"/>
            <consortium name="The Broad Institute Genome Sequencing Center for Infectious Disease"/>
            <person name="Wu L."/>
            <person name="Ma J."/>
        </authorList>
    </citation>
    <scope>NUCLEOTIDE SEQUENCE [LARGE SCALE GENOMIC DNA]</scope>
    <source>
        <strain evidence="3">JCM 14901</strain>
    </source>
</reference>
<dbReference type="Pfam" id="PF07859">
    <property type="entry name" value="Abhydrolase_3"/>
    <property type="match status" value="1"/>
</dbReference>
<dbReference type="EMBL" id="BAAAOG010000006">
    <property type="protein sequence ID" value="GAA1963854.1"/>
    <property type="molecule type" value="Genomic_DNA"/>
</dbReference>
<name>A0ABP5CJ37_9MICO</name>
<proteinExistence type="predicted"/>
<dbReference type="InterPro" id="IPR029058">
    <property type="entry name" value="AB_hydrolase_fold"/>
</dbReference>
<accession>A0ABP5CJ37</accession>
<dbReference type="Proteomes" id="UP001499933">
    <property type="component" value="Unassembled WGS sequence"/>
</dbReference>
<protein>
    <recommendedName>
        <fullName evidence="1">Alpha/beta hydrolase fold-3 domain-containing protein</fullName>
    </recommendedName>
</protein>
<feature type="domain" description="Alpha/beta hydrolase fold-3" evidence="1">
    <location>
        <begin position="9"/>
        <end position="69"/>
    </location>
</feature>
<keyword evidence="3" id="KW-1185">Reference proteome</keyword>
<organism evidence="2 3">
    <name type="scientific">Microbacterium deminutum</name>
    <dbReference type="NCBI Taxonomy" id="344164"/>
    <lineage>
        <taxon>Bacteria</taxon>
        <taxon>Bacillati</taxon>
        <taxon>Actinomycetota</taxon>
        <taxon>Actinomycetes</taxon>
        <taxon>Micrococcales</taxon>
        <taxon>Microbacteriaceae</taxon>
        <taxon>Microbacterium</taxon>
    </lineage>
</organism>